<evidence type="ECO:0000256" key="2">
    <source>
        <dbReference type="ARBA" id="ARBA00022679"/>
    </source>
</evidence>
<feature type="domain" description="Sulfotransferase" evidence="4">
    <location>
        <begin position="77"/>
        <end position="106"/>
    </location>
</feature>
<feature type="non-terminal residue" evidence="5">
    <location>
        <position position="1"/>
    </location>
</feature>
<proteinExistence type="inferred from homology"/>
<dbReference type="Proteomes" id="UP000257109">
    <property type="component" value="Unassembled WGS sequence"/>
</dbReference>
<dbReference type="PANTHER" id="PTHR11783">
    <property type="entry name" value="SULFOTRANSFERASE SULT"/>
    <property type="match status" value="1"/>
</dbReference>
<protein>
    <recommendedName>
        <fullName evidence="3">Sulfotransferase</fullName>
        <ecNumber evidence="3">2.8.2.-</ecNumber>
    </recommendedName>
</protein>
<dbReference type="AlphaFoldDB" id="A0A371GFI3"/>
<sequence length="221" mass="25687">MATVNVTHFTEENESVKGEEITIEEDSLSQECKEFILSLPREKGWRTRYLYLFQGFWCQAMEIQAIITFQKHFQAKDNDVIVASIPKSGTTWLKALTFAIVNRHRFPTSINPLDTFVSSWIFLNKVMPEYLPKLTLEEAFDMYCKGIIGFGPTWNQMLGYWKESIARPSKVLFLKYEDLKKDVNFNVKRIAEFLGCSFTQEEESNGVVESIIKLCSFENMK</sequence>
<dbReference type="SUPFAM" id="SSF52540">
    <property type="entry name" value="P-loop containing nucleoside triphosphate hydrolases"/>
    <property type="match status" value="1"/>
</dbReference>
<dbReference type="Pfam" id="PF00685">
    <property type="entry name" value="Sulfotransfer_1"/>
    <property type="match status" value="2"/>
</dbReference>
<evidence type="ECO:0000313" key="5">
    <source>
        <dbReference type="EMBL" id="RDX89329.1"/>
    </source>
</evidence>
<feature type="non-terminal residue" evidence="5">
    <location>
        <position position="221"/>
    </location>
</feature>
<name>A0A371GFI3_MUCPR</name>
<dbReference type="InterPro" id="IPR000863">
    <property type="entry name" value="Sulfotransferase_dom"/>
</dbReference>
<dbReference type="InterPro" id="IPR027417">
    <property type="entry name" value="P-loop_NTPase"/>
</dbReference>
<evidence type="ECO:0000313" key="6">
    <source>
        <dbReference type="Proteomes" id="UP000257109"/>
    </source>
</evidence>
<dbReference type="Gene3D" id="3.40.50.300">
    <property type="entry name" value="P-loop containing nucleotide triphosphate hydrolases"/>
    <property type="match status" value="2"/>
</dbReference>
<accession>A0A371GFI3</accession>
<keyword evidence="2 3" id="KW-0808">Transferase</keyword>
<comment type="caution">
    <text evidence="5">The sequence shown here is derived from an EMBL/GenBank/DDBJ whole genome shotgun (WGS) entry which is preliminary data.</text>
</comment>
<dbReference type="EMBL" id="QJKJ01005700">
    <property type="protein sequence ID" value="RDX89329.1"/>
    <property type="molecule type" value="Genomic_DNA"/>
</dbReference>
<keyword evidence="6" id="KW-1185">Reference proteome</keyword>
<gene>
    <name evidence="5" type="primary">SOT15</name>
    <name evidence="5" type="ORF">CR513_28956</name>
</gene>
<evidence type="ECO:0000259" key="4">
    <source>
        <dbReference type="Pfam" id="PF00685"/>
    </source>
</evidence>
<evidence type="ECO:0000256" key="3">
    <source>
        <dbReference type="RuleBase" id="RU361155"/>
    </source>
</evidence>
<reference evidence="5" key="1">
    <citation type="submission" date="2018-05" db="EMBL/GenBank/DDBJ databases">
        <title>Draft genome of Mucuna pruriens seed.</title>
        <authorList>
            <person name="Nnadi N.E."/>
            <person name="Vos R."/>
            <person name="Hasami M.H."/>
            <person name="Devisetty U.K."/>
            <person name="Aguiy J.C."/>
        </authorList>
    </citation>
    <scope>NUCLEOTIDE SEQUENCE [LARGE SCALE GENOMIC DNA]</scope>
    <source>
        <strain evidence="5">JCA_2017</strain>
    </source>
</reference>
<organism evidence="5 6">
    <name type="scientific">Mucuna pruriens</name>
    <name type="common">Velvet bean</name>
    <name type="synonym">Dolichos pruriens</name>
    <dbReference type="NCBI Taxonomy" id="157652"/>
    <lineage>
        <taxon>Eukaryota</taxon>
        <taxon>Viridiplantae</taxon>
        <taxon>Streptophyta</taxon>
        <taxon>Embryophyta</taxon>
        <taxon>Tracheophyta</taxon>
        <taxon>Spermatophyta</taxon>
        <taxon>Magnoliopsida</taxon>
        <taxon>eudicotyledons</taxon>
        <taxon>Gunneridae</taxon>
        <taxon>Pentapetalae</taxon>
        <taxon>rosids</taxon>
        <taxon>fabids</taxon>
        <taxon>Fabales</taxon>
        <taxon>Fabaceae</taxon>
        <taxon>Papilionoideae</taxon>
        <taxon>50 kb inversion clade</taxon>
        <taxon>NPAAA clade</taxon>
        <taxon>indigoferoid/millettioid clade</taxon>
        <taxon>Phaseoleae</taxon>
        <taxon>Mucuna</taxon>
    </lineage>
</organism>
<feature type="domain" description="Sulfotransferase" evidence="4">
    <location>
        <begin position="110"/>
        <end position="221"/>
    </location>
</feature>
<evidence type="ECO:0000256" key="1">
    <source>
        <dbReference type="ARBA" id="ARBA00005771"/>
    </source>
</evidence>
<dbReference type="EC" id="2.8.2.-" evidence="3"/>
<dbReference type="GO" id="GO:0008146">
    <property type="term" value="F:sulfotransferase activity"/>
    <property type="evidence" value="ECO:0007669"/>
    <property type="project" value="InterPro"/>
</dbReference>
<dbReference type="OrthoDB" id="205623at2759"/>
<comment type="similarity">
    <text evidence="1 3">Belongs to the sulfotransferase 1 family.</text>
</comment>